<dbReference type="InterPro" id="IPR023214">
    <property type="entry name" value="HAD_sf"/>
</dbReference>
<dbReference type="SFLD" id="SFLDG00002">
    <property type="entry name" value="C1.7:_P-type_atpase_like"/>
    <property type="match status" value="1"/>
</dbReference>
<evidence type="ECO:0000256" key="5">
    <source>
        <dbReference type="ARBA" id="ARBA00022840"/>
    </source>
</evidence>
<dbReference type="GO" id="GO:0016020">
    <property type="term" value="C:membrane"/>
    <property type="evidence" value="ECO:0007669"/>
    <property type="project" value="UniProtKB-SubCell"/>
</dbReference>
<dbReference type="InterPro" id="IPR018303">
    <property type="entry name" value="ATPase_P-typ_P_site"/>
</dbReference>
<evidence type="ECO:0000256" key="3">
    <source>
        <dbReference type="ARBA" id="ARBA00022723"/>
    </source>
</evidence>
<dbReference type="Gene3D" id="3.40.1110.10">
    <property type="entry name" value="Calcium-transporting ATPase, cytoplasmic domain N"/>
    <property type="match status" value="1"/>
</dbReference>
<feature type="transmembrane region" description="Helical" evidence="10">
    <location>
        <begin position="246"/>
        <end position="271"/>
    </location>
</feature>
<dbReference type="InterPro" id="IPR059000">
    <property type="entry name" value="ATPase_P-type_domA"/>
</dbReference>
<keyword evidence="7" id="KW-1278">Translocase</keyword>
<dbReference type="Gene3D" id="2.70.150.10">
    <property type="entry name" value="Calcium-transporting ATPase, cytoplasmic transduction domain A"/>
    <property type="match status" value="1"/>
</dbReference>
<feature type="transmembrane region" description="Helical" evidence="10">
    <location>
        <begin position="291"/>
        <end position="313"/>
    </location>
</feature>
<dbReference type="InterPro" id="IPR023298">
    <property type="entry name" value="ATPase_P-typ_TM_dom_sf"/>
</dbReference>
<dbReference type="GO" id="GO:0019829">
    <property type="term" value="F:ATPase-coupled monoatomic cation transmembrane transporter activity"/>
    <property type="evidence" value="ECO:0007669"/>
    <property type="project" value="TreeGrafter"/>
</dbReference>
<dbReference type="OrthoDB" id="48943at2759"/>
<evidence type="ECO:0000256" key="10">
    <source>
        <dbReference type="SAM" id="Phobius"/>
    </source>
</evidence>
<comment type="subcellular location">
    <subcellularLocation>
        <location evidence="1">Membrane</location>
        <topology evidence="1">Multi-pass membrane protein</topology>
    </subcellularLocation>
</comment>
<keyword evidence="8 10" id="KW-1133">Transmembrane helix</keyword>
<keyword evidence="6" id="KW-0460">Magnesium</keyword>
<dbReference type="SUPFAM" id="SSF81653">
    <property type="entry name" value="Calcium ATPase, transduction domain A"/>
    <property type="match status" value="1"/>
</dbReference>
<dbReference type="Pfam" id="PF00122">
    <property type="entry name" value="E1-E2_ATPase"/>
    <property type="match status" value="1"/>
</dbReference>
<evidence type="ECO:0000256" key="6">
    <source>
        <dbReference type="ARBA" id="ARBA00022842"/>
    </source>
</evidence>
<dbReference type="SFLD" id="SFLDS00003">
    <property type="entry name" value="Haloacid_Dehalogenase"/>
    <property type="match status" value="1"/>
</dbReference>
<evidence type="ECO:0000256" key="4">
    <source>
        <dbReference type="ARBA" id="ARBA00022741"/>
    </source>
</evidence>
<evidence type="ECO:0000313" key="12">
    <source>
        <dbReference type="EMBL" id="ORX72501.1"/>
    </source>
</evidence>
<evidence type="ECO:0000313" key="13">
    <source>
        <dbReference type="Proteomes" id="UP000193922"/>
    </source>
</evidence>
<dbReference type="PRINTS" id="PR00119">
    <property type="entry name" value="CATATPASE"/>
</dbReference>
<feature type="transmembrane region" description="Helical" evidence="10">
    <location>
        <begin position="469"/>
        <end position="486"/>
    </location>
</feature>
<dbReference type="GO" id="GO:0140358">
    <property type="term" value="F:P-type transmembrane transporter activity"/>
    <property type="evidence" value="ECO:0007669"/>
    <property type="project" value="InterPro"/>
</dbReference>
<feature type="transmembrane region" description="Helical" evidence="10">
    <location>
        <begin position="1138"/>
        <end position="1157"/>
    </location>
</feature>
<keyword evidence="13" id="KW-1185">Reference proteome</keyword>
<evidence type="ECO:0000256" key="8">
    <source>
        <dbReference type="ARBA" id="ARBA00022989"/>
    </source>
</evidence>
<dbReference type="Gene3D" id="1.20.1110.10">
    <property type="entry name" value="Calcium-transporting ATPase, transmembrane domain"/>
    <property type="match status" value="1"/>
</dbReference>
<dbReference type="PANTHER" id="PTHR45630">
    <property type="entry name" value="CATION-TRANSPORTING ATPASE-RELATED"/>
    <property type="match status" value="1"/>
</dbReference>
<feature type="transmembrane region" description="Helical" evidence="10">
    <location>
        <begin position="1256"/>
        <end position="1275"/>
    </location>
</feature>
<name>A0A1Y1WG30_9FUNG</name>
<comment type="caution">
    <text evidence="12">The sequence shown here is derived from an EMBL/GenBank/DDBJ whole genome shotgun (WGS) entry which is preliminary data.</text>
</comment>
<dbReference type="SUPFAM" id="SSF81665">
    <property type="entry name" value="Calcium ATPase, transmembrane domain M"/>
    <property type="match status" value="1"/>
</dbReference>
<accession>A0A1Y1WG30</accession>
<feature type="transmembrane region" description="Helical" evidence="10">
    <location>
        <begin position="1163"/>
        <end position="1182"/>
    </location>
</feature>
<dbReference type="GO" id="GO:0005524">
    <property type="term" value="F:ATP binding"/>
    <property type="evidence" value="ECO:0007669"/>
    <property type="project" value="UniProtKB-KW"/>
</dbReference>
<feature type="transmembrane region" description="Helical" evidence="10">
    <location>
        <begin position="437"/>
        <end position="463"/>
    </location>
</feature>
<keyword evidence="3" id="KW-0479">Metal-binding</keyword>
<dbReference type="InterPro" id="IPR036412">
    <property type="entry name" value="HAD-like_sf"/>
</dbReference>
<evidence type="ECO:0000256" key="2">
    <source>
        <dbReference type="ARBA" id="ARBA00022692"/>
    </source>
</evidence>
<dbReference type="PROSITE" id="PS00154">
    <property type="entry name" value="ATPASE_E1_E2"/>
    <property type="match status" value="1"/>
</dbReference>
<feature type="transmembrane region" description="Helical" evidence="10">
    <location>
        <begin position="1282"/>
        <end position="1301"/>
    </location>
</feature>
<dbReference type="InterPro" id="IPR044492">
    <property type="entry name" value="P_typ_ATPase_HD_dom"/>
</dbReference>
<protein>
    <recommendedName>
        <fullName evidence="11">P-type ATPase A domain-containing protein</fullName>
    </recommendedName>
</protein>
<dbReference type="PANTHER" id="PTHR45630:SF11">
    <property type="entry name" value="CATION-TRANSPORTING P-TYPE ATPASE N-TERMINAL DOMAIN-CONTAINING PROTEIN"/>
    <property type="match status" value="1"/>
</dbReference>
<dbReference type="SFLD" id="SFLDF00027">
    <property type="entry name" value="p-type_atpase"/>
    <property type="match status" value="1"/>
</dbReference>
<evidence type="ECO:0000259" key="11">
    <source>
        <dbReference type="Pfam" id="PF00122"/>
    </source>
</evidence>
<feature type="transmembrane region" description="Helical" evidence="10">
    <location>
        <begin position="1203"/>
        <end position="1225"/>
    </location>
</feature>
<dbReference type="EMBL" id="MCFD01000003">
    <property type="protein sequence ID" value="ORX72501.1"/>
    <property type="molecule type" value="Genomic_DNA"/>
</dbReference>
<keyword evidence="4" id="KW-0547">Nucleotide-binding</keyword>
<keyword evidence="9 10" id="KW-0472">Membrane</keyword>
<dbReference type="GO" id="GO:0046872">
    <property type="term" value="F:metal ion binding"/>
    <property type="evidence" value="ECO:0007669"/>
    <property type="project" value="UniProtKB-KW"/>
</dbReference>
<dbReference type="SUPFAM" id="SSF56784">
    <property type="entry name" value="HAD-like"/>
    <property type="match status" value="1"/>
</dbReference>
<dbReference type="InterPro" id="IPR008250">
    <property type="entry name" value="ATPase_P-typ_transduc_dom_A_sf"/>
</dbReference>
<dbReference type="InterPro" id="IPR006544">
    <property type="entry name" value="P-type_TPase_V"/>
</dbReference>
<gene>
    <name evidence="12" type="ORF">DL89DRAFT_277770</name>
</gene>
<dbReference type="InterPro" id="IPR023299">
    <property type="entry name" value="ATPase_P-typ_cyto_dom_N"/>
</dbReference>
<dbReference type="Proteomes" id="UP000193922">
    <property type="component" value="Unassembled WGS sequence"/>
</dbReference>
<evidence type="ECO:0000256" key="7">
    <source>
        <dbReference type="ARBA" id="ARBA00022967"/>
    </source>
</evidence>
<feature type="transmembrane region" description="Helical" evidence="10">
    <location>
        <begin position="664"/>
        <end position="685"/>
    </location>
</feature>
<dbReference type="GeneID" id="63806113"/>
<feature type="transmembrane region" description="Helical" evidence="10">
    <location>
        <begin position="691"/>
        <end position="713"/>
    </location>
</feature>
<feature type="transmembrane region" description="Helical" evidence="10">
    <location>
        <begin position="168"/>
        <end position="187"/>
    </location>
</feature>
<reference evidence="12 13" key="1">
    <citation type="submission" date="2016-07" db="EMBL/GenBank/DDBJ databases">
        <title>Pervasive Adenine N6-methylation of Active Genes in Fungi.</title>
        <authorList>
            <consortium name="DOE Joint Genome Institute"/>
            <person name="Mondo S.J."/>
            <person name="Dannebaum R.O."/>
            <person name="Kuo R.C."/>
            <person name="Labutti K."/>
            <person name="Haridas S."/>
            <person name="Kuo A."/>
            <person name="Salamov A."/>
            <person name="Ahrendt S.R."/>
            <person name="Lipzen A."/>
            <person name="Sullivan W."/>
            <person name="Andreopoulos W.B."/>
            <person name="Clum A."/>
            <person name="Lindquist E."/>
            <person name="Daum C."/>
            <person name="Ramamoorthy G.K."/>
            <person name="Gryganskyi A."/>
            <person name="Culley D."/>
            <person name="Magnuson J.K."/>
            <person name="James T.Y."/>
            <person name="O'Malley M.A."/>
            <person name="Stajich J.E."/>
            <person name="Spatafora J.W."/>
            <person name="Visel A."/>
            <person name="Grigoriev I.V."/>
        </authorList>
    </citation>
    <scope>NUCLEOTIDE SEQUENCE [LARGE SCALE GENOMIC DNA]</scope>
    <source>
        <strain evidence="12 13">ATCC 12442</strain>
    </source>
</reference>
<dbReference type="STRING" id="61395.A0A1Y1WG30"/>
<sequence length="1359" mass="150568">MVAVQAFPAFNTPNSVDVHGQTCPLVDRPGLTCPVMCVQDFADCPSALAVPQCKNNEQLCDDGACHGSCADVVNPCLCAFDASQVATVYKACPEYTNTVTVPAYDPSIKQAQLELACAIEWGMVGANTTVGMGSGVAEWSVDARDKMVWDMCPVPLTARLTYTESFCLAFYGIMGAELVLFALWHLYKRVRERHAVQLRQLCSPLPTTVAADEKTMSETQSEEQSEYTVGDLPEGMMLLRGFDNNMFGAGLFYLALLTTAGWVVLLAVIVSDYYGKVTGGVKYGMLANSDQSMAVFIFVWHLAALWLAGMLACMHTVRNYFRIECPLPEARVVQVEERRAEVVMMEGSENRLTALANRVRNKLVGRLRLDVLAESCPANRVEIGGETRTFIEYHCTRGRFQCNAFDLGNTHRALLASRNGLSSAQAADRASRIGVNYIHVAVPVVFSYFYLYQMMCMWVWFYFNYFKMALVQFGVILVSAVIKVVIRLKSERKVKALAEHRSVCRVKRNNEWQEIDTAELVPGDVIAVESGMEVMCDGCVLAGEIVVDESSLTGEAMPNDTIPYDASGSGKTYSLFAGTKVLQCTGSTYASPSQSQPTLMSSSSEIKLEKAVVTGTPTATLQEGEPETQVLVTATRTLTDKGKLIQRILFPARYSFVFDEQLRVALLILLAYGGVAFALTIWLMGHDVTSWFYGVFVISEIMSPLLPAALVVGQSVAADRLRRANIFCVDLPRIMMAGKVQVFCFDKTGTLTKEGLEYFAVQEISDGRFHGEEQDMARLPHVTQVGFASCHAVTMVGDKLIGNPVDVEQFRATDWEILAGTCEDHLDTLISPFLESHAGGKEKRKTVHVIKRFEFAHARQSMSVAGSFERLKRMAKSASVPGNYDAVTAKWAKEGCYVLALAHKDLGDVDVNTLTREQMEGECELVSLLLFRNKLKEDTESAIMELKAGDTRAVMITGDTALTGVYIARQCSMISPTARVLLGDIEQGRLVWRDTVTDEAVDADKLLHEERAARDEAERALFDVVAKRTPLVELAVTAAAFDYLVEAGKIRQYLLDIRIFARMTPQGKVDCVQLHMERCVTAMCGDGGNDCGALRAAHVGLALSESEASIVSPFSSSNRSIHSVGRPWQRPFAGYKFLINYATTMSMLELTQFYFSVIVPEAVWIMVDSFIAVGLCIAVTQAQTARKLAPSRPTARLLGAHTLASIWGQTVINYAFLFGMLGLLYRQSWFRCHEFDSRDIDTSLWWLLGDNYEAEIISIVCLFQFINGGAVYNFGYKYRRAWLTNYLMVVMYFGMLAVGYPKPSWNVSVYNSPNGHNILPWDFRWTLWGCCLANIVLCNLYEKFVIPGSCWSGGQELVD</sequence>
<evidence type="ECO:0000256" key="9">
    <source>
        <dbReference type="ARBA" id="ARBA00023136"/>
    </source>
</evidence>
<organism evidence="12 13">
    <name type="scientific">Linderina pennispora</name>
    <dbReference type="NCBI Taxonomy" id="61395"/>
    <lineage>
        <taxon>Eukaryota</taxon>
        <taxon>Fungi</taxon>
        <taxon>Fungi incertae sedis</taxon>
        <taxon>Zoopagomycota</taxon>
        <taxon>Kickxellomycotina</taxon>
        <taxon>Kickxellomycetes</taxon>
        <taxon>Kickxellales</taxon>
        <taxon>Kickxellaceae</taxon>
        <taxon>Linderina</taxon>
    </lineage>
</organism>
<keyword evidence="2 10" id="KW-0812">Transmembrane</keyword>
<proteinExistence type="predicted"/>
<feature type="domain" description="P-type ATPase A" evidence="11">
    <location>
        <begin position="504"/>
        <end position="588"/>
    </location>
</feature>
<dbReference type="RefSeq" id="XP_040745925.1">
    <property type="nucleotide sequence ID" value="XM_040889465.1"/>
</dbReference>
<keyword evidence="5" id="KW-0067">ATP-binding</keyword>
<evidence type="ECO:0000256" key="1">
    <source>
        <dbReference type="ARBA" id="ARBA00004141"/>
    </source>
</evidence>
<dbReference type="Gene3D" id="3.40.50.1000">
    <property type="entry name" value="HAD superfamily/HAD-like"/>
    <property type="match status" value="2"/>
</dbReference>